<dbReference type="PRINTS" id="PR01713">
    <property type="entry name" value="NUCEPIMERASE"/>
</dbReference>
<keyword evidence="4" id="KW-0413">Isomerase</keyword>
<comment type="similarity">
    <text evidence="2">Belongs to the NAD(P)-dependent epimerase/dehydratase family.</text>
</comment>
<dbReference type="Pfam" id="PF01370">
    <property type="entry name" value="Epimerase"/>
    <property type="match status" value="2"/>
</dbReference>
<name>A0ABS4SPZ5_9PROT</name>
<evidence type="ECO:0000256" key="1">
    <source>
        <dbReference type="ARBA" id="ARBA00005125"/>
    </source>
</evidence>
<accession>A0ABS4SPZ5</accession>
<evidence type="ECO:0000256" key="2">
    <source>
        <dbReference type="ARBA" id="ARBA00007637"/>
    </source>
</evidence>
<feature type="domain" description="Ketoreductase" evidence="3">
    <location>
        <begin position="3"/>
        <end position="159"/>
    </location>
</feature>
<keyword evidence="5" id="KW-1185">Reference proteome</keyword>
<dbReference type="EMBL" id="JAGINP010000017">
    <property type="protein sequence ID" value="MBP2294630.1"/>
    <property type="molecule type" value="Genomic_DNA"/>
</dbReference>
<dbReference type="SMART" id="SM00822">
    <property type="entry name" value="PKS_KR"/>
    <property type="match status" value="1"/>
</dbReference>
<dbReference type="Proteomes" id="UP000781958">
    <property type="component" value="Unassembled WGS sequence"/>
</dbReference>
<dbReference type="InterPro" id="IPR001509">
    <property type="entry name" value="Epimerase_deHydtase"/>
</dbReference>
<dbReference type="RefSeq" id="WP_209768880.1">
    <property type="nucleotide sequence ID" value="NZ_JAGINP010000017.1"/>
</dbReference>
<dbReference type="SUPFAM" id="SSF51735">
    <property type="entry name" value="NAD(P)-binding Rossmann-fold domains"/>
    <property type="match status" value="1"/>
</dbReference>
<evidence type="ECO:0000259" key="3">
    <source>
        <dbReference type="SMART" id="SM00822"/>
    </source>
</evidence>
<dbReference type="PANTHER" id="PTHR43000">
    <property type="entry name" value="DTDP-D-GLUCOSE 4,6-DEHYDRATASE-RELATED"/>
    <property type="match status" value="1"/>
</dbReference>
<dbReference type="InterPro" id="IPR057326">
    <property type="entry name" value="KR_dom"/>
</dbReference>
<sequence>MTHRVLITGGAGFIGSHLADELLALGHRVRVLDSLEEQVHGEQGRRPDYLSPDVELMVGDVRDPDAVAGALKGVDSVVHLAARVGVGQSMYQVGDYVGVNDLGTAILLQALIEKPVERLVVASSMSIYGEGLYLDEQGRPVDVSARSVEQLKAGRWEPDAPNGGALTPVATPETHRPGLASVYALNKYMQERLCLIIGEAYNIPSTALRFWNAYGTRQALSNPYTGVLAIFASRLLNGKAPMIFEDGLQRRDFVHVDDVVQSIRLGLSHEKAPGKVFNVGSGISRSVQDVAAALAVAVGRPDIQPEITGRCRVGDIRHCFPDISLIRETLGFEPRVELADGLAELAEWLSRQVAEDRVEQASRELACRGLSA</sequence>
<protein>
    <submittedName>
        <fullName evidence="4">dTDP-L-rhamnose 4-epimerase</fullName>
        <ecNumber evidence="4">5.1.3.25</ecNumber>
    </submittedName>
</protein>
<evidence type="ECO:0000313" key="5">
    <source>
        <dbReference type="Proteomes" id="UP000781958"/>
    </source>
</evidence>
<dbReference type="InterPro" id="IPR036291">
    <property type="entry name" value="NAD(P)-bd_dom_sf"/>
</dbReference>
<comment type="pathway">
    <text evidence="1">Bacterial outer membrane biogenesis; LPS O-antigen biosynthesis.</text>
</comment>
<dbReference type="GO" id="GO:0016853">
    <property type="term" value="F:isomerase activity"/>
    <property type="evidence" value="ECO:0007669"/>
    <property type="project" value="UniProtKB-KW"/>
</dbReference>
<evidence type="ECO:0000313" key="4">
    <source>
        <dbReference type="EMBL" id="MBP2294630.1"/>
    </source>
</evidence>
<organism evidence="4 5">
    <name type="scientific">Azospirillum rugosum</name>
    <dbReference type="NCBI Taxonomy" id="416170"/>
    <lineage>
        <taxon>Bacteria</taxon>
        <taxon>Pseudomonadati</taxon>
        <taxon>Pseudomonadota</taxon>
        <taxon>Alphaproteobacteria</taxon>
        <taxon>Rhodospirillales</taxon>
        <taxon>Azospirillaceae</taxon>
        <taxon>Azospirillum</taxon>
    </lineage>
</organism>
<dbReference type="Gene3D" id="3.40.50.720">
    <property type="entry name" value="NAD(P)-binding Rossmann-like Domain"/>
    <property type="match status" value="1"/>
</dbReference>
<reference evidence="4 5" key="1">
    <citation type="submission" date="2021-03" db="EMBL/GenBank/DDBJ databases">
        <title>Genomic Encyclopedia of Type Strains, Phase III (KMG-III): the genomes of soil and plant-associated and newly described type strains.</title>
        <authorList>
            <person name="Whitman W."/>
        </authorList>
    </citation>
    <scope>NUCLEOTIDE SEQUENCE [LARGE SCALE GENOMIC DNA]</scope>
    <source>
        <strain evidence="4 5">IMMIB AFH-6</strain>
    </source>
</reference>
<dbReference type="EC" id="5.1.3.25" evidence="4"/>
<comment type="caution">
    <text evidence="4">The sequence shown here is derived from an EMBL/GenBank/DDBJ whole genome shotgun (WGS) entry which is preliminary data.</text>
</comment>
<gene>
    <name evidence="4" type="ORF">J2851_004420</name>
</gene>
<proteinExistence type="inferred from homology"/>